<accession>A0A081KC29</accession>
<evidence type="ECO:0000256" key="6">
    <source>
        <dbReference type="ARBA" id="ARBA00022989"/>
    </source>
</evidence>
<organism evidence="11 12">
    <name type="scientific">Endozoicomonas elysicola</name>
    <dbReference type="NCBI Taxonomy" id="305900"/>
    <lineage>
        <taxon>Bacteria</taxon>
        <taxon>Pseudomonadati</taxon>
        <taxon>Pseudomonadota</taxon>
        <taxon>Gammaproteobacteria</taxon>
        <taxon>Oceanospirillales</taxon>
        <taxon>Endozoicomonadaceae</taxon>
        <taxon>Endozoicomonas</taxon>
    </lineage>
</organism>
<protein>
    <recommendedName>
        <fullName evidence="9">Multidrug-efflux transporter</fullName>
    </recommendedName>
</protein>
<dbReference type="PANTHER" id="PTHR43298:SF2">
    <property type="entry name" value="FMN_FAD EXPORTER YEEO-RELATED"/>
    <property type="match status" value="1"/>
</dbReference>
<keyword evidence="4" id="KW-1003">Cell membrane</keyword>
<dbReference type="eggNOG" id="COG0534">
    <property type="taxonomic scope" value="Bacteria"/>
</dbReference>
<feature type="transmembrane region" description="Helical" evidence="10">
    <location>
        <begin position="171"/>
        <end position="191"/>
    </location>
</feature>
<feature type="transmembrane region" description="Helical" evidence="10">
    <location>
        <begin position="96"/>
        <end position="117"/>
    </location>
</feature>
<dbReference type="STRING" id="305900.GV64_14015"/>
<dbReference type="InterPro" id="IPR002528">
    <property type="entry name" value="MATE_fam"/>
</dbReference>
<evidence type="ECO:0000256" key="4">
    <source>
        <dbReference type="ARBA" id="ARBA00022475"/>
    </source>
</evidence>
<dbReference type="PANTHER" id="PTHR43298">
    <property type="entry name" value="MULTIDRUG RESISTANCE PROTEIN NORM-RELATED"/>
    <property type="match status" value="1"/>
</dbReference>
<dbReference type="InterPro" id="IPR050222">
    <property type="entry name" value="MATE_MdtK"/>
</dbReference>
<evidence type="ECO:0000313" key="12">
    <source>
        <dbReference type="Proteomes" id="UP000027997"/>
    </source>
</evidence>
<dbReference type="PIRSF" id="PIRSF006603">
    <property type="entry name" value="DinF"/>
    <property type="match status" value="1"/>
</dbReference>
<feature type="transmembrane region" description="Helical" evidence="10">
    <location>
        <begin position="137"/>
        <end position="159"/>
    </location>
</feature>
<evidence type="ECO:0000313" key="11">
    <source>
        <dbReference type="EMBL" id="KEI71705.1"/>
    </source>
</evidence>
<feature type="transmembrane region" description="Helical" evidence="10">
    <location>
        <begin position="279"/>
        <end position="305"/>
    </location>
</feature>
<reference evidence="11 12" key="1">
    <citation type="submission" date="2014-06" db="EMBL/GenBank/DDBJ databases">
        <title>Whole Genome Sequences of Three Symbiotic Endozoicomonas Bacteria.</title>
        <authorList>
            <person name="Neave M.J."/>
            <person name="Apprill A."/>
            <person name="Voolstra C.R."/>
        </authorList>
    </citation>
    <scope>NUCLEOTIDE SEQUENCE [LARGE SCALE GENOMIC DNA]</scope>
    <source>
        <strain evidence="11 12">DSM 22380</strain>
    </source>
</reference>
<dbReference type="NCBIfam" id="TIGR00797">
    <property type="entry name" value="matE"/>
    <property type="match status" value="1"/>
</dbReference>
<evidence type="ECO:0000256" key="10">
    <source>
        <dbReference type="SAM" id="Phobius"/>
    </source>
</evidence>
<dbReference type="GO" id="GO:0005886">
    <property type="term" value="C:plasma membrane"/>
    <property type="evidence" value="ECO:0007669"/>
    <property type="project" value="UniProtKB-SubCell"/>
</dbReference>
<evidence type="ECO:0000256" key="8">
    <source>
        <dbReference type="ARBA" id="ARBA00023136"/>
    </source>
</evidence>
<evidence type="ECO:0000256" key="3">
    <source>
        <dbReference type="ARBA" id="ARBA00022449"/>
    </source>
</evidence>
<feature type="transmembrane region" description="Helical" evidence="10">
    <location>
        <begin position="62"/>
        <end position="84"/>
    </location>
</feature>
<dbReference type="CDD" id="cd13134">
    <property type="entry name" value="MATE_like_8"/>
    <property type="match status" value="1"/>
</dbReference>
<dbReference type="GO" id="GO:0015297">
    <property type="term" value="F:antiporter activity"/>
    <property type="evidence" value="ECO:0007669"/>
    <property type="project" value="UniProtKB-KW"/>
</dbReference>
<evidence type="ECO:0000256" key="7">
    <source>
        <dbReference type="ARBA" id="ARBA00023065"/>
    </source>
</evidence>
<comment type="subcellular location">
    <subcellularLocation>
        <location evidence="1">Cell inner membrane</location>
        <topology evidence="1">Multi-pass membrane protein</topology>
    </subcellularLocation>
</comment>
<evidence type="ECO:0000256" key="2">
    <source>
        <dbReference type="ARBA" id="ARBA00022448"/>
    </source>
</evidence>
<keyword evidence="7" id="KW-0406">Ion transport</keyword>
<dbReference type="Proteomes" id="UP000027997">
    <property type="component" value="Unassembled WGS sequence"/>
</dbReference>
<keyword evidence="12" id="KW-1185">Reference proteome</keyword>
<keyword evidence="3" id="KW-0050">Antiport</keyword>
<evidence type="ECO:0000256" key="5">
    <source>
        <dbReference type="ARBA" id="ARBA00022692"/>
    </source>
</evidence>
<feature type="transmembrane region" description="Helical" evidence="10">
    <location>
        <begin position="364"/>
        <end position="388"/>
    </location>
</feature>
<keyword evidence="8 10" id="KW-0472">Membrane</keyword>
<dbReference type="InterPro" id="IPR048279">
    <property type="entry name" value="MdtK-like"/>
</dbReference>
<sequence>MTTQTCENSSPNREFLRNLWQLALPISIQSMMFSLLGLIDIFMVSQLGETEVAAVGMGNRIFFFNLILIAALGSGMSILSAQYIGARNMDGVRRTLVQTIIAALAITTPFAIIYLLFPAQIMGLVSNDVTLKALGSSYLVITAPSFLFVAITIPLEALLRTNNDAKTPTRIGFITILMNVFFNYLLIYGHFGLPALGVAGSAWGTTISRLIQVGLLIYYILEVRPGLKPVRADLLQCKNRKHWIKYIGICVPMLIQDGLWSFGLVLYNLMFAQMGVVELAVMSAISSVEGVLISMFIGFAIATSIILGKELGAGEFELAWKQSRYFMLAAPAIALLIGFLTLIFNEQIVRMFGKFQGDTLKMASEVLIIAGFALCIRVINLTGIVGVLRSGGDVKATAAINIIGMWFVGVPLTWAAVTIWNWPLYLVFICALMEEVTKAILVLYRVLAKYWLKNLTVEAEA</sequence>
<gene>
    <name evidence="11" type="ORF">GV64_14015</name>
</gene>
<proteinExistence type="predicted"/>
<keyword evidence="5 10" id="KW-0812">Transmembrane</keyword>
<dbReference type="RefSeq" id="WP_020583408.1">
    <property type="nucleotide sequence ID" value="NZ_JOJP01000001.1"/>
</dbReference>
<dbReference type="GO" id="GO:0006811">
    <property type="term" value="P:monoatomic ion transport"/>
    <property type="evidence" value="ECO:0007669"/>
    <property type="project" value="UniProtKB-KW"/>
</dbReference>
<feature type="transmembrane region" description="Helical" evidence="10">
    <location>
        <begin position="325"/>
        <end position="344"/>
    </location>
</feature>
<dbReference type="EMBL" id="JOJP01000001">
    <property type="protein sequence ID" value="KEI71705.1"/>
    <property type="molecule type" value="Genomic_DNA"/>
</dbReference>
<evidence type="ECO:0000256" key="1">
    <source>
        <dbReference type="ARBA" id="ARBA00004429"/>
    </source>
</evidence>
<dbReference type="Pfam" id="PF01554">
    <property type="entry name" value="MatE"/>
    <property type="match status" value="2"/>
</dbReference>
<comment type="caution">
    <text evidence="11">The sequence shown here is derived from an EMBL/GenBank/DDBJ whole genome shotgun (WGS) entry which is preliminary data.</text>
</comment>
<feature type="transmembrane region" description="Helical" evidence="10">
    <location>
        <begin position="426"/>
        <end position="447"/>
    </location>
</feature>
<keyword evidence="2" id="KW-0813">Transport</keyword>
<feature type="transmembrane region" description="Helical" evidence="10">
    <location>
        <begin position="22"/>
        <end position="42"/>
    </location>
</feature>
<name>A0A081KC29_9GAMM</name>
<dbReference type="GO" id="GO:0042910">
    <property type="term" value="F:xenobiotic transmembrane transporter activity"/>
    <property type="evidence" value="ECO:0007669"/>
    <property type="project" value="InterPro"/>
</dbReference>
<evidence type="ECO:0000256" key="9">
    <source>
        <dbReference type="ARBA" id="ARBA00031636"/>
    </source>
</evidence>
<feature type="transmembrane region" description="Helical" evidence="10">
    <location>
        <begin position="400"/>
        <end position="420"/>
    </location>
</feature>
<dbReference type="AlphaFoldDB" id="A0A081KC29"/>
<keyword evidence="6 10" id="KW-1133">Transmembrane helix</keyword>